<accession>A0A8T1Y360</accession>
<proteinExistence type="predicted"/>
<dbReference type="Proteomes" id="UP000694240">
    <property type="component" value="Chromosome 12"/>
</dbReference>
<evidence type="ECO:0000313" key="2">
    <source>
        <dbReference type="Proteomes" id="UP000694240"/>
    </source>
</evidence>
<keyword evidence="2" id="KW-1185">Reference proteome</keyword>
<organism evidence="1 2">
    <name type="scientific">Arabidopsis thaliana x Arabidopsis arenosa</name>
    <dbReference type="NCBI Taxonomy" id="1240361"/>
    <lineage>
        <taxon>Eukaryota</taxon>
        <taxon>Viridiplantae</taxon>
        <taxon>Streptophyta</taxon>
        <taxon>Embryophyta</taxon>
        <taxon>Tracheophyta</taxon>
        <taxon>Spermatophyta</taxon>
        <taxon>Magnoliopsida</taxon>
        <taxon>eudicotyledons</taxon>
        <taxon>Gunneridae</taxon>
        <taxon>Pentapetalae</taxon>
        <taxon>rosids</taxon>
        <taxon>malvids</taxon>
        <taxon>Brassicales</taxon>
        <taxon>Brassicaceae</taxon>
        <taxon>Camelineae</taxon>
        <taxon>Arabidopsis</taxon>
    </lineage>
</organism>
<comment type="caution">
    <text evidence="1">The sequence shown here is derived from an EMBL/GenBank/DDBJ whole genome shotgun (WGS) entry which is preliminary data.</text>
</comment>
<gene>
    <name evidence="1" type="ORF">ISN45_Aa07g000040</name>
</gene>
<reference evidence="1 2" key="1">
    <citation type="submission" date="2020-12" db="EMBL/GenBank/DDBJ databases">
        <title>Concerted genomic and epigenomic changes stabilize Arabidopsis allopolyploids.</title>
        <authorList>
            <person name="Chen Z."/>
        </authorList>
    </citation>
    <scope>NUCLEOTIDE SEQUENCE [LARGE SCALE GENOMIC DNA]</scope>
    <source>
        <strain evidence="1">Allo738</strain>
        <tissue evidence="1">Leaf</tissue>
    </source>
</reference>
<name>A0A8T1Y360_9BRAS</name>
<protein>
    <submittedName>
        <fullName evidence="1">Uncharacterized protein</fullName>
    </submittedName>
</protein>
<dbReference type="AlphaFoldDB" id="A0A8T1Y360"/>
<evidence type="ECO:0000313" key="1">
    <source>
        <dbReference type="EMBL" id="KAG7539708.1"/>
    </source>
</evidence>
<dbReference type="EMBL" id="JAEFBK010000012">
    <property type="protein sequence ID" value="KAG7539708.1"/>
    <property type="molecule type" value="Genomic_DNA"/>
</dbReference>
<sequence length="61" mass="6755">MIIEPRIRQSVGTAPTPPPISYYILLLIFFNQVSDSPNSKKTLGEVMVNIRDAHASILSIT</sequence>